<reference evidence="3 4" key="1">
    <citation type="submission" date="2022-01" db="EMBL/GenBank/DDBJ databases">
        <title>Octadecabacter sp. nov., isolated from a marine alga.</title>
        <authorList>
            <person name="Jin M.S."/>
            <person name="Kim H.M."/>
            <person name="Han D.M."/>
            <person name="Jung J.J."/>
            <person name="Jeon C.O."/>
        </authorList>
    </citation>
    <scope>NUCLEOTIDE SEQUENCE [LARGE SCALE GENOMIC DNA]</scope>
    <source>
        <strain evidence="3 4">G9-8</strain>
    </source>
</reference>
<keyword evidence="2" id="KW-0732">Signal</keyword>
<keyword evidence="1" id="KW-1133">Transmembrane helix</keyword>
<accession>A0ABS9CRW6</accession>
<name>A0ABS9CRW6_9RHOB</name>
<proteinExistence type="predicted"/>
<comment type="caution">
    <text evidence="3">The sequence shown here is derived from an EMBL/GenBank/DDBJ whole genome shotgun (WGS) entry which is preliminary data.</text>
</comment>
<evidence type="ECO:0000313" key="3">
    <source>
        <dbReference type="EMBL" id="MCF2869681.1"/>
    </source>
</evidence>
<evidence type="ECO:0000313" key="4">
    <source>
        <dbReference type="Proteomes" id="UP001200557"/>
    </source>
</evidence>
<feature type="transmembrane region" description="Helical" evidence="1">
    <location>
        <begin position="45"/>
        <end position="67"/>
    </location>
</feature>
<dbReference type="EMBL" id="JAKGAQ010000001">
    <property type="protein sequence ID" value="MCF2869681.1"/>
    <property type="molecule type" value="Genomic_DNA"/>
</dbReference>
<organism evidence="3 4">
    <name type="scientific">Octadecabacter dasysiphoniae</name>
    <dbReference type="NCBI Taxonomy" id="2909341"/>
    <lineage>
        <taxon>Bacteria</taxon>
        <taxon>Pseudomonadati</taxon>
        <taxon>Pseudomonadota</taxon>
        <taxon>Alphaproteobacteria</taxon>
        <taxon>Rhodobacterales</taxon>
        <taxon>Roseobacteraceae</taxon>
        <taxon>Octadecabacter</taxon>
    </lineage>
</organism>
<feature type="signal peptide" evidence="2">
    <location>
        <begin position="1"/>
        <end position="21"/>
    </location>
</feature>
<evidence type="ECO:0000256" key="1">
    <source>
        <dbReference type="SAM" id="Phobius"/>
    </source>
</evidence>
<keyword evidence="1" id="KW-0812">Transmembrane</keyword>
<keyword evidence="1" id="KW-0472">Membrane</keyword>
<dbReference type="Proteomes" id="UP001200557">
    <property type="component" value="Unassembled WGS sequence"/>
</dbReference>
<evidence type="ECO:0008006" key="5">
    <source>
        <dbReference type="Google" id="ProtNLM"/>
    </source>
</evidence>
<gene>
    <name evidence="3" type="ORF">L0664_01260</name>
</gene>
<feature type="chain" id="PRO_5045247651" description="Ferrochelatase" evidence="2">
    <location>
        <begin position="22"/>
        <end position="73"/>
    </location>
</feature>
<evidence type="ECO:0000256" key="2">
    <source>
        <dbReference type="SAM" id="SignalP"/>
    </source>
</evidence>
<sequence>MKRITTLIIAATLATATSVSAQNAGTSNEITPIEEPVVVFSSAGPALGLTPGLIAAGIAITVIGIAASSSNGT</sequence>
<protein>
    <recommendedName>
        <fullName evidence="5">Ferrochelatase</fullName>
    </recommendedName>
</protein>
<keyword evidence="4" id="KW-1185">Reference proteome</keyword>
<dbReference type="RefSeq" id="WP_235223811.1">
    <property type="nucleotide sequence ID" value="NZ_JAKGAQ010000001.1"/>
</dbReference>